<protein>
    <submittedName>
        <fullName evidence="2">Glycosyltransferase involved in cell wall bisynthesis</fullName>
    </submittedName>
</protein>
<dbReference type="PANTHER" id="PTHR45947">
    <property type="entry name" value="SULFOQUINOVOSYL TRANSFERASE SQD2"/>
    <property type="match status" value="1"/>
</dbReference>
<gene>
    <name evidence="2" type="ORF">SAMN06296241_0077</name>
</gene>
<evidence type="ECO:0000313" key="2">
    <source>
        <dbReference type="EMBL" id="SOC78567.1"/>
    </source>
</evidence>
<evidence type="ECO:0000259" key="1">
    <source>
        <dbReference type="Pfam" id="PF00534"/>
    </source>
</evidence>
<feature type="domain" description="Glycosyl transferase family 1" evidence="1">
    <location>
        <begin position="193"/>
        <end position="352"/>
    </location>
</feature>
<reference evidence="3" key="1">
    <citation type="submission" date="2017-09" db="EMBL/GenBank/DDBJ databases">
        <authorList>
            <person name="Varghese N."/>
            <person name="Submissions S."/>
        </authorList>
    </citation>
    <scope>NUCLEOTIDE SEQUENCE [LARGE SCALE GENOMIC DNA]</scope>
    <source>
        <strain evidence="3">CGMCC 1.12641</strain>
    </source>
</reference>
<dbReference type="GO" id="GO:0016757">
    <property type="term" value="F:glycosyltransferase activity"/>
    <property type="evidence" value="ECO:0007669"/>
    <property type="project" value="InterPro"/>
</dbReference>
<dbReference type="InterPro" id="IPR050194">
    <property type="entry name" value="Glycosyltransferase_grp1"/>
</dbReference>
<sequence length="379" mass="43555">MRISILHPFTPEVVGLNEKNLPTIHSQPHLKALQILSKERNFECSMEYFTSRSRAYSLKIEDVIYRFYPVTYKWSGDHKKWKKQSSTSCLRYYNKNTPDVTIINMSGHSSPFSYELSKIIKSRDKVYIAMLGGQHYSDNERNRDYYKNAHHILVHTLLQKREMLKLDLFKDVDIHIFPLGVDSSVFTPVEKCNKSPYLLYVGRILELKRTHFALEALKKLVENGFLNAQLDIIGPVSSKVYFVQLKELVLKLQLEKNVHFLGEMEHLELVSHYQGADLLMLPSKSESFGMVMVEAMACGTPVAAMSSSGGPGEIIEHGQDGIIASPENYGEEILQYFKKKEKQIYLSKRAREKVERSFSIQATYKALENSVDSVYHTKA</sequence>
<dbReference type="Proteomes" id="UP000219193">
    <property type="component" value="Unassembled WGS sequence"/>
</dbReference>
<dbReference type="OrthoDB" id="502646at2"/>
<dbReference type="RefSeq" id="WP_097054382.1">
    <property type="nucleotide sequence ID" value="NZ_OCMF01000001.1"/>
</dbReference>
<organism evidence="2 3">
    <name type="scientific">Salinimicrobium sediminis</name>
    <dbReference type="NCBI Taxonomy" id="1343891"/>
    <lineage>
        <taxon>Bacteria</taxon>
        <taxon>Pseudomonadati</taxon>
        <taxon>Bacteroidota</taxon>
        <taxon>Flavobacteriia</taxon>
        <taxon>Flavobacteriales</taxon>
        <taxon>Flavobacteriaceae</taxon>
        <taxon>Salinimicrobium</taxon>
    </lineage>
</organism>
<evidence type="ECO:0000313" key="3">
    <source>
        <dbReference type="Proteomes" id="UP000219193"/>
    </source>
</evidence>
<accession>A0A285WZQ2</accession>
<dbReference type="CDD" id="cd03801">
    <property type="entry name" value="GT4_PimA-like"/>
    <property type="match status" value="1"/>
</dbReference>
<dbReference type="Pfam" id="PF00534">
    <property type="entry name" value="Glycos_transf_1"/>
    <property type="match status" value="1"/>
</dbReference>
<keyword evidence="2" id="KW-0808">Transferase</keyword>
<name>A0A285WZQ2_9FLAO</name>
<dbReference type="AlphaFoldDB" id="A0A285WZQ2"/>
<dbReference type="Gene3D" id="3.40.50.2000">
    <property type="entry name" value="Glycogen Phosphorylase B"/>
    <property type="match status" value="2"/>
</dbReference>
<keyword evidence="3" id="KW-1185">Reference proteome</keyword>
<dbReference type="PANTHER" id="PTHR45947:SF3">
    <property type="entry name" value="SULFOQUINOVOSYL TRANSFERASE SQD2"/>
    <property type="match status" value="1"/>
</dbReference>
<dbReference type="InterPro" id="IPR001296">
    <property type="entry name" value="Glyco_trans_1"/>
</dbReference>
<dbReference type="EMBL" id="OCMF01000001">
    <property type="protein sequence ID" value="SOC78567.1"/>
    <property type="molecule type" value="Genomic_DNA"/>
</dbReference>
<dbReference type="SUPFAM" id="SSF53756">
    <property type="entry name" value="UDP-Glycosyltransferase/glycogen phosphorylase"/>
    <property type="match status" value="1"/>
</dbReference>
<proteinExistence type="predicted"/>